<dbReference type="OrthoDB" id="106957at2"/>
<dbReference type="Pfam" id="PF00149">
    <property type="entry name" value="Metallophos"/>
    <property type="match status" value="1"/>
</dbReference>
<dbReference type="Proteomes" id="UP000008561">
    <property type="component" value="Chromosome"/>
</dbReference>
<evidence type="ECO:0000256" key="3">
    <source>
        <dbReference type="SAM" id="Phobius"/>
    </source>
</evidence>
<dbReference type="SUPFAM" id="SSF56300">
    <property type="entry name" value="Metallo-dependent phosphatases"/>
    <property type="match status" value="1"/>
</dbReference>
<evidence type="ECO:0000259" key="4">
    <source>
        <dbReference type="Pfam" id="PF00149"/>
    </source>
</evidence>
<dbReference type="STRING" id="96561.Dole_1746"/>
<dbReference type="Gene3D" id="3.60.21.10">
    <property type="match status" value="1"/>
</dbReference>
<feature type="domain" description="Calcineurin-like phosphoesterase" evidence="4">
    <location>
        <begin position="94"/>
        <end position="381"/>
    </location>
</feature>
<dbReference type="AlphaFoldDB" id="A9A0S5"/>
<feature type="transmembrane region" description="Helical" evidence="3">
    <location>
        <begin position="65"/>
        <end position="86"/>
    </location>
</feature>
<dbReference type="GO" id="GO:0008081">
    <property type="term" value="F:phosphoric diester hydrolase activity"/>
    <property type="evidence" value="ECO:0007669"/>
    <property type="project" value="TreeGrafter"/>
</dbReference>
<dbReference type="KEGG" id="dol:Dole_1746"/>
<dbReference type="GO" id="GO:0005615">
    <property type="term" value="C:extracellular space"/>
    <property type="evidence" value="ECO:0007669"/>
    <property type="project" value="TreeGrafter"/>
</dbReference>
<keyword evidence="6" id="KW-1185">Reference proteome</keyword>
<keyword evidence="3" id="KW-1133">Transmembrane helix</keyword>
<evidence type="ECO:0000313" key="6">
    <source>
        <dbReference type="Proteomes" id="UP000008561"/>
    </source>
</evidence>
<organism evidence="5 6">
    <name type="scientific">Desulfosudis oleivorans (strain DSM 6200 / JCM 39069 / Hxd3)</name>
    <name type="common">Desulfococcus oleovorans</name>
    <dbReference type="NCBI Taxonomy" id="96561"/>
    <lineage>
        <taxon>Bacteria</taxon>
        <taxon>Pseudomonadati</taxon>
        <taxon>Thermodesulfobacteriota</taxon>
        <taxon>Desulfobacteria</taxon>
        <taxon>Desulfobacterales</taxon>
        <taxon>Desulfosudaceae</taxon>
        <taxon>Desulfosudis</taxon>
    </lineage>
</organism>
<gene>
    <name evidence="5" type="ordered locus">Dole_1746</name>
</gene>
<dbReference type="PANTHER" id="PTHR10340">
    <property type="entry name" value="SPHINGOMYELIN PHOSPHODIESTERASE"/>
    <property type="match status" value="1"/>
</dbReference>
<evidence type="ECO:0000313" key="5">
    <source>
        <dbReference type="EMBL" id="ABW67550.1"/>
    </source>
</evidence>
<reference evidence="5 6" key="1">
    <citation type="submission" date="2007-10" db="EMBL/GenBank/DDBJ databases">
        <title>Complete sequence of Desulfococcus oleovorans Hxd3.</title>
        <authorList>
            <consortium name="US DOE Joint Genome Institute"/>
            <person name="Copeland A."/>
            <person name="Lucas S."/>
            <person name="Lapidus A."/>
            <person name="Barry K."/>
            <person name="Glavina del Rio T."/>
            <person name="Dalin E."/>
            <person name="Tice H."/>
            <person name="Pitluck S."/>
            <person name="Kiss H."/>
            <person name="Brettin T."/>
            <person name="Bruce D."/>
            <person name="Detter J.C."/>
            <person name="Han C."/>
            <person name="Schmutz J."/>
            <person name="Larimer F."/>
            <person name="Land M."/>
            <person name="Hauser L."/>
            <person name="Kyrpides N."/>
            <person name="Kim E."/>
            <person name="Wawrik B."/>
            <person name="Richardson P."/>
        </authorList>
    </citation>
    <scope>NUCLEOTIDE SEQUENCE [LARGE SCALE GENOMIC DNA]</scope>
    <source>
        <strain evidence="6">DSM 6200 / JCM 39069 / Hxd3</strain>
    </source>
</reference>
<dbReference type="HOGENOM" id="CLU_038460_0_0_7"/>
<keyword evidence="3" id="KW-0812">Transmembrane</keyword>
<evidence type="ECO:0000256" key="2">
    <source>
        <dbReference type="ARBA" id="ARBA00023180"/>
    </source>
</evidence>
<dbReference type="InterPro" id="IPR004843">
    <property type="entry name" value="Calcineurin-like_PHP"/>
</dbReference>
<name>A9A0S5_DESOH</name>
<keyword evidence="1" id="KW-0378">Hydrolase</keyword>
<dbReference type="InterPro" id="IPR029052">
    <property type="entry name" value="Metallo-depent_PP-like"/>
</dbReference>
<keyword evidence="3" id="KW-0472">Membrane</keyword>
<evidence type="ECO:0000256" key="1">
    <source>
        <dbReference type="ARBA" id="ARBA00022801"/>
    </source>
</evidence>
<sequence>MFYACCAKKRTLSKYGHAFCQNRLTRFCAIAIHTQALFPHTGPDTRLESNAYHSTRRKSPKQRQIRLAVLFFLLLLSIPWACPVWAGQNFQGLWCSDIHFDPFFDPAIVPELNRRPEKEWPSILAGSPLQGRLPKAGEQTGLALLESTLQAMRARLARPEFIICSGDFLAHGFNEKYAAITGEKNPAACSAFIDKTLSFLVSRFTFYFPDAPVLFSLGNTDSYEGDYRATAHSPFFKASAPLLGQAFLKTGQDEKTFAATYRQGGYFETRLLGRKNLRVFSLNTTFFSRKTSKAGPGPAAEQLAWLEDRIDHAARRKEKVWVLMHIPPGISVYSTLQKNPGRAVPKKPVLLLNQTYLAPLKQILTRYPDTVAALFAGHIHRNDFRLLRTDAGPPAVVLVTAAVSPVFDNNPVFRVVTVDPAGFTIAGMEEWFLDLLTGKWQRGAAWGPRPLTGKTLHRFWQEMKDTPALADRYMAAYNGFAKPDAITGQTFAFYHAAMGALDAPGYQQALEGWFLPDTPPPADVMTVPAGPD</sequence>
<dbReference type="EMBL" id="CP000859">
    <property type="protein sequence ID" value="ABW67550.1"/>
    <property type="molecule type" value="Genomic_DNA"/>
</dbReference>
<dbReference type="eggNOG" id="COG1409">
    <property type="taxonomic scope" value="Bacteria"/>
</dbReference>
<dbReference type="PANTHER" id="PTHR10340:SF57">
    <property type="entry name" value="METALLOPHOS DOMAIN-CONTAINING PROTEIN"/>
    <property type="match status" value="1"/>
</dbReference>
<proteinExistence type="predicted"/>
<accession>A9A0S5</accession>
<protein>
    <submittedName>
        <fullName evidence="5">Metallophosphoesterase</fullName>
    </submittedName>
</protein>
<keyword evidence="2" id="KW-0325">Glycoprotein</keyword>